<protein>
    <submittedName>
        <fullName evidence="7">G-type lectin S-receptor-like serine/threonine-protein kinase At1g67520</fullName>
    </submittedName>
</protein>
<evidence type="ECO:0000256" key="4">
    <source>
        <dbReference type="SAM" id="SignalP"/>
    </source>
</evidence>
<keyword evidence="6" id="KW-1185">Reference proteome</keyword>
<dbReference type="PANTHER" id="PTHR32444:SF128">
    <property type="entry name" value="CURCULIN-LIKE (MANNOSE-BINDING) LECTIN FAMILY PROTEIN"/>
    <property type="match status" value="1"/>
</dbReference>
<dbReference type="PANTHER" id="PTHR32444">
    <property type="entry name" value="BULB-TYPE LECTIN DOMAIN-CONTAINING PROTEIN"/>
    <property type="match status" value="1"/>
</dbReference>
<dbReference type="GeneID" id="107428508"/>
<keyword evidence="1 4" id="KW-0732">Signal</keyword>
<proteinExistence type="predicted"/>
<evidence type="ECO:0000256" key="1">
    <source>
        <dbReference type="ARBA" id="ARBA00022729"/>
    </source>
</evidence>
<gene>
    <name evidence="7" type="primary">LOC107428508</name>
</gene>
<name>A0A6P4B798_ZIZJJ</name>
<evidence type="ECO:0000313" key="7">
    <source>
        <dbReference type="RefSeq" id="XP_015894538.2"/>
    </source>
</evidence>
<evidence type="ECO:0000256" key="3">
    <source>
        <dbReference type="ARBA" id="ARBA00023180"/>
    </source>
</evidence>
<dbReference type="InterPro" id="IPR036426">
    <property type="entry name" value="Bulb-type_lectin_dom_sf"/>
</dbReference>
<feature type="domain" description="Bulb-type lectin" evidence="5">
    <location>
        <begin position="32"/>
        <end position="157"/>
    </location>
</feature>
<dbReference type="Pfam" id="PF01453">
    <property type="entry name" value="B_lectin"/>
    <property type="match status" value="1"/>
</dbReference>
<feature type="chain" id="PRO_5045113729" evidence="4">
    <location>
        <begin position="29"/>
        <end position="269"/>
    </location>
</feature>
<dbReference type="PROSITE" id="PS50927">
    <property type="entry name" value="BULB_LECTIN"/>
    <property type="match status" value="1"/>
</dbReference>
<dbReference type="InterPro" id="IPR001480">
    <property type="entry name" value="Bulb-type_lectin_dom"/>
</dbReference>
<dbReference type="FunCoup" id="A0A6P4B798">
    <property type="interactions" value="10"/>
</dbReference>
<reference evidence="6" key="1">
    <citation type="submission" date="2025-05" db="UniProtKB">
        <authorList>
            <consortium name="RefSeq"/>
        </authorList>
    </citation>
    <scope>NUCLEOTIDE SEQUENCE [LARGE SCALE GENOMIC DNA]</scope>
</reference>
<evidence type="ECO:0000259" key="5">
    <source>
        <dbReference type="PROSITE" id="PS50927"/>
    </source>
</evidence>
<keyword evidence="3" id="KW-0325">Glycoprotein</keyword>
<sequence>MTMNSLRRRKRISHLVFLFFVWPVKVQLSLERDTPSPSNVFSESEYLVSPNKLFWSMFFNPENSSNRYLGIQHMHTEMKIIWVANRENPFIDIDGYSHCFLNITEDGSLVLSDGNATSITINSESPAPSSNTSATRLNTGNFVLRAEEEVVWQSFDYPTDTILPGMKLGLFDQNLKQNKTRKYFLTSWDGPGHPASRIFTLGIDPNNTDQLVIWRRDIPYRHSGKWNGKTFSNFHNIKNYDGIQFSYIPNRSESYFAYNVHTHYSSSWI</sequence>
<dbReference type="KEGG" id="zju:107428508"/>
<dbReference type="Gene3D" id="2.90.10.10">
    <property type="entry name" value="Bulb-type lectin domain"/>
    <property type="match status" value="1"/>
</dbReference>
<organism evidence="6 7">
    <name type="scientific">Ziziphus jujuba</name>
    <name type="common">Chinese jujube</name>
    <name type="synonym">Ziziphus sativa</name>
    <dbReference type="NCBI Taxonomy" id="326968"/>
    <lineage>
        <taxon>Eukaryota</taxon>
        <taxon>Viridiplantae</taxon>
        <taxon>Streptophyta</taxon>
        <taxon>Embryophyta</taxon>
        <taxon>Tracheophyta</taxon>
        <taxon>Spermatophyta</taxon>
        <taxon>Magnoliopsida</taxon>
        <taxon>eudicotyledons</taxon>
        <taxon>Gunneridae</taxon>
        <taxon>Pentapetalae</taxon>
        <taxon>rosids</taxon>
        <taxon>fabids</taxon>
        <taxon>Rosales</taxon>
        <taxon>Rhamnaceae</taxon>
        <taxon>Paliureae</taxon>
        <taxon>Ziziphus</taxon>
    </lineage>
</organism>
<dbReference type="SUPFAM" id="SSF51110">
    <property type="entry name" value="alpha-D-mannose-specific plant lectins"/>
    <property type="match status" value="1"/>
</dbReference>
<feature type="signal peptide" evidence="4">
    <location>
        <begin position="1"/>
        <end position="28"/>
    </location>
</feature>
<dbReference type="Proteomes" id="UP001652623">
    <property type="component" value="Chromosome 1"/>
</dbReference>
<reference evidence="7" key="2">
    <citation type="submission" date="2025-08" db="UniProtKB">
        <authorList>
            <consortium name="RefSeq"/>
        </authorList>
    </citation>
    <scope>IDENTIFICATION</scope>
    <source>
        <tissue evidence="7">Seedling</tissue>
    </source>
</reference>
<accession>A0A6P4B798</accession>
<dbReference type="CDD" id="cd00028">
    <property type="entry name" value="B_lectin"/>
    <property type="match status" value="1"/>
</dbReference>
<evidence type="ECO:0000256" key="2">
    <source>
        <dbReference type="ARBA" id="ARBA00023157"/>
    </source>
</evidence>
<dbReference type="SMART" id="SM00108">
    <property type="entry name" value="B_lectin"/>
    <property type="match status" value="1"/>
</dbReference>
<dbReference type="InParanoid" id="A0A6P4B798"/>
<dbReference type="RefSeq" id="XP_015894538.2">
    <property type="nucleotide sequence ID" value="XM_016039052.2"/>
</dbReference>
<evidence type="ECO:0000313" key="6">
    <source>
        <dbReference type="Proteomes" id="UP001652623"/>
    </source>
</evidence>
<keyword evidence="2" id="KW-1015">Disulfide bond</keyword>
<dbReference type="AlphaFoldDB" id="A0A6P4B798"/>